<reference evidence="8" key="1">
    <citation type="submission" date="2022-11" db="EMBL/GenBank/DDBJ databases">
        <title>Centuries of genome instability and evolution in soft-shell clam transmissible cancer (bioRxiv).</title>
        <authorList>
            <person name="Hart S.F.M."/>
            <person name="Yonemitsu M.A."/>
            <person name="Giersch R.M."/>
            <person name="Beal B.F."/>
            <person name="Arriagada G."/>
            <person name="Davis B.W."/>
            <person name="Ostrander E.A."/>
            <person name="Goff S.P."/>
            <person name="Metzger M.J."/>
        </authorList>
    </citation>
    <scope>NUCLEOTIDE SEQUENCE</scope>
    <source>
        <strain evidence="8">MELC-2E11</strain>
        <tissue evidence="8">Siphon/mantle</tissue>
    </source>
</reference>
<dbReference type="SMART" id="SM00181">
    <property type="entry name" value="EGF"/>
    <property type="match status" value="2"/>
</dbReference>
<dbReference type="PROSITE" id="PS50853">
    <property type="entry name" value="FN3"/>
    <property type="match status" value="1"/>
</dbReference>
<dbReference type="PANTHER" id="PTHR24416:SF600">
    <property type="entry name" value="PDGF- AND VEGF-RECEPTOR RELATED, ISOFORM J"/>
    <property type="match status" value="1"/>
</dbReference>
<dbReference type="Gene3D" id="1.10.510.10">
    <property type="entry name" value="Transferase(Phosphotransferase) domain 1"/>
    <property type="match status" value="1"/>
</dbReference>
<dbReference type="SUPFAM" id="SSF56112">
    <property type="entry name" value="Protein kinase-like (PK-like)"/>
    <property type="match status" value="1"/>
</dbReference>
<feature type="domain" description="EGF-like" evidence="6">
    <location>
        <begin position="105"/>
        <end position="143"/>
    </location>
</feature>
<comment type="caution">
    <text evidence="3">Lacks conserved residue(s) required for the propagation of feature annotation.</text>
</comment>
<organism evidence="8 9">
    <name type="scientific">Mya arenaria</name>
    <name type="common">Soft-shell clam</name>
    <dbReference type="NCBI Taxonomy" id="6604"/>
    <lineage>
        <taxon>Eukaryota</taxon>
        <taxon>Metazoa</taxon>
        <taxon>Spiralia</taxon>
        <taxon>Lophotrochozoa</taxon>
        <taxon>Mollusca</taxon>
        <taxon>Bivalvia</taxon>
        <taxon>Autobranchia</taxon>
        <taxon>Heteroconchia</taxon>
        <taxon>Euheterodonta</taxon>
        <taxon>Imparidentia</taxon>
        <taxon>Neoheterodontei</taxon>
        <taxon>Myida</taxon>
        <taxon>Myoidea</taxon>
        <taxon>Myidae</taxon>
        <taxon>Mya</taxon>
    </lineage>
</organism>
<gene>
    <name evidence="8" type="ORF">MAR_035375</name>
</gene>
<keyword evidence="9" id="KW-1185">Reference proteome</keyword>
<evidence type="ECO:0000259" key="5">
    <source>
        <dbReference type="PROSITE" id="PS50011"/>
    </source>
</evidence>
<evidence type="ECO:0000313" key="9">
    <source>
        <dbReference type="Proteomes" id="UP001164746"/>
    </source>
</evidence>
<dbReference type="Gene3D" id="3.30.200.20">
    <property type="entry name" value="Phosphorylase Kinase, domain 1"/>
    <property type="match status" value="1"/>
</dbReference>
<evidence type="ECO:0000256" key="4">
    <source>
        <dbReference type="SAM" id="SignalP"/>
    </source>
</evidence>
<feature type="domain" description="Fibronectin type-III" evidence="7">
    <location>
        <begin position="774"/>
        <end position="860"/>
    </location>
</feature>
<dbReference type="CDD" id="cd00063">
    <property type="entry name" value="FN3"/>
    <property type="match status" value="1"/>
</dbReference>
<name>A0ABY7EMU4_MYAAR</name>
<dbReference type="PROSITE" id="PS01186">
    <property type="entry name" value="EGF_2"/>
    <property type="match status" value="1"/>
</dbReference>
<feature type="chain" id="PRO_5046094088" evidence="4">
    <location>
        <begin position="23"/>
        <end position="1125"/>
    </location>
</feature>
<dbReference type="InterPro" id="IPR000719">
    <property type="entry name" value="Prot_kinase_dom"/>
</dbReference>
<dbReference type="InterPro" id="IPR001245">
    <property type="entry name" value="Ser-Thr/Tyr_kinase_cat_dom"/>
</dbReference>
<dbReference type="EMBL" id="CP111018">
    <property type="protein sequence ID" value="WAR10299.1"/>
    <property type="molecule type" value="Genomic_DNA"/>
</dbReference>
<keyword evidence="4" id="KW-0732">Signal</keyword>
<sequence>MNASMYALSICILISCLEFVNALTGPHVCSRSVLKSRNTYRHCGFFGWSRCSKTVYYWGTENYCCAGWKTDGHGSCRIPICRVGCYNGGTCIAPDRCQCLPSYADGGHCTNVQCSHLHPCFPGVCTSSYSCSCMDGWQGPNCLTFKNAKNMPKLLSCDVTLKDDRRTDLKNLFYMNVPCATTNVPIWSNQENFNYVNFQLQAIFEPMYTTFPSANYVSKSGFGIVASNAHITHRKVNKDQSGNPFIAYDHTFRCSQVSNTNPLFDLNCTLIQRDYIYSIEHGDNFTVTFNVKSGGFRNLNNINTNVLYRTNLYNGHTVSETVEFKFDFVAPKHCSEQDSGRACIKGQEPIAVYEDLTKNPIRPRWSGWFDDHSGLLEYRLEAFLLEPNIHGELIELNPLSPVFTYTTNNTNNVTFPTFIPKNSGMFSILLTAADMANNTKIARRLVLFDNSSEITITKPGLLTKMPNAEDVEQMVVGDGGFYIVSAIKETGFMWQTSENDTESRIEIHWENHFVNDLYDKGKLLNKVLPYPIQFLDLEDDGILRSKKFVAMDDEEGDRTMKAIPNKRGLVKFELNRIYTDDKEIPVSKWEKLPLEESYVIMEHLNDGSHVRIWLRATDVMNNTAVDYTEVHIDNSPPRISDQQLKENIINGTYTYTSRVTFKASDDGSGVHKLEMALYVGNSSTPKKIHSVSANKNDSAGICKDDPSCNCVLDVCYRLQQMIDLDNCWFLVPKEDLNKSGTLHVTTYNQALLTRNFNLTIAHLNTLNGLEEYSGPTNIRIEERLPNGARLTWDIPDTPSCYGRVEIALVVYLGNGQTRVIQVNSEQTSVDIVGLDSDKEYSVLVIPALLTAVFVLLLRRGYMQPVRRGLQAVSVRYRRSMAGNDFFGKNSRSYTNSMYIYGDMDFADLDSWQLARADVSLQSIMKSGSFADIYTASIANNGNTVVAKVLKQGFTKQDEHLMKAKVNFFSTVVGKHENVIKFIGAVIDDTAMKSNMTLESQEILYRFGLGVARGMEYLAGKEERIPIKWMAPECLKTTKGASEKSDAWSYAVVLWEIFSLGKEIPDKLKSGYRLPKPEQSDDKWYDVMTRCWQAHPDQRPTFKTIRGELDEMFVAAPQDDYYFYRK</sequence>
<dbReference type="InterPro" id="IPR036116">
    <property type="entry name" value="FN3_sf"/>
</dbReference>
<dbReference type="Gene3D" id="2.10.25.10">
    <property type="entry name" value="Laminin"/>
    <property type="match status" value="1"/>
</dbReference>
<dbReference type="PROSITE" id="PS00022">
    <property type="entry name" value="EGF_1"/>
    <property type="match status" value="1"/>
</dbReference>
<dbReference type="PANTHER" id="PTHR24416">
    <property type="entry name" value="TYROSINE-PROTEIN KINASE RECEPTOR"/>
    <property type="match status" value="1"/>
</dbReference>
<evidence type="ECO:0000313" key="8">
    <source>
        <dbReference type="EMBL" id="WAR10299.1"/>
    </source>
</evidence>
<keyword evidence="3" id="KW-0245">EGF-like domain</keyword>
<dbReference type="InterPro" id="IPR050122">
    <property type="entry name" value="RTK"/>
</dbReference>
<proteinExistence type="predicted"/>
<evidence type="ECO:0000259" key="7">
    <source>
        <dbReference type="PROSITE" id="PS50853"/>
    </source>
</evidence>
<dbReference type="InterPro" id="IPR013783">
    <property type="entry name" value="Ig-like_fold"/>
</dbReference>
<dbReference type="SUPFAM" id="SSF49265">
    <property type="entry name" value="Fibronectin type III"/>
    <property type="match status" value="1"/>
</dbReference>
<dbReference type="Gene3D" id="2.60.40.10">
    <property type="entry name" value="Immunoglobulins"/>
    <property type="match status" value="1"/>
</dbReference>
<dbReference type="InterPro" id="IPR011009">
    <property type="entry name" value="Kinase-like_dom_sf"/>
</dbReference>
<evidence type="ECO:0000256" key="1">
    <source>
        <dbReference type="ARBA" id="ARBA00004167"/>
    </source>
</evidence>
<feature type="signal peptide" evidence="4">
    <location>
        <begin position="1"/>
        <end position="22"/>
    </location>
</feature>
<dbReference type="InterPro" id="IPR003961">
    <property type="entry name" value="FN3_dom"/>
</dbReference>
<evidence type="ECO:0000259" key="6">
    <source>
        <dbReference type="PROSITE" id="PS50026"/>
    </source>
</evidence>
<dbReference type="Proteomes" id="UP001164746">
    <property type="component" value="Chromosome 7"/>
</dbReference>
<protein>
    <submittedName>
        <fullName evidence="8">FGFR3-like protein</fullName>
    </submittedName>
</protein>
<feature type="disulfide bond" evidence="3">
    <location>
        <begin position="133"/>
        <end position="142"/>
    </location>
</feature>
<feature type="disulfide bond" evidence="3">
    <location>
        <begin position="114"/>
        <end position="131"/>
    </location>
</feature>
<keyword evidence="2" id="KW-0325">Glycoprotein</keyword>
<evidence type="ECO:0000256" key="3">
    <source>
        <dbReference type="PROSITE-ProRule" id="PRU00076"/>
    </source>
</evidence>
<keyword evidence="3" id="KW-1015">Disulfide bond</keyword>
<dbReference type="PROSITE" id="PS50026">
    <property type="entry name" value="EGF_3"/>
    <property type="match status" value="1"/>
</dbReference>
<accession>A0ABY7EMU4</accession>
<evidence type="ECO:0000256" key="2">
    <source>
        <dbReference type="ARBA" id="ARBA00023180"/>
    </source>
</evidence>
<dbReference type="PROSITE" id="PS50011">
    <property type="entry name" value="PROTEIN_KINASE_DOM"/>
    <property type="match status" value="1"/>
</dbReference>
<dbReference type="InterPro" id="IPR000742">
    <property type="entry name" value="EGF"/>
</dbReference>
<comment type="subcellular location">
    <subcellularLocation>
        <location evidence="1">Membrane</location>
        <topology evidence="1">Single-pass membrane protein</topology>
    </subcellularLocation>
</comment>
<dbReference type="Pfam" id="PF07714">
    <property type="entry name" value="PK_Tyr_Ser-Thr"/>
    <property type="match status" value="1"/>
</dbReference>
<feature type="domain" description="Protein kinase" evidence="5">
    <location>
        <begin position="806"/>
        <end position="1113"/>
    </location>
</feature>